<dbReference type="CDD" id="cd12148">
    <property type="entry name" value="fungal_TF_MHR"/>
    <property type="match status" value="1"/>
</dbReference>
<keyword evidence="1" id="KW-0539">Nucleus</keyword>
<sequence length="529" mass="60605">MPSFLIQEGNQYLDSWLYKYSSSEGRMLDDDASTTQDPIVYKAPYHAGVMVDPHLDEIQAADWTSIIKDNKSLRKLLQTYFLTEYTYFPAFQKDHFLQDMASGRKEYCSSLLVHAVLASACHGYSTTNHRSRFWDPETLGYQCLAEARRLWELEMGHAKLTNIQAAIVLAVVYDANGRDEEGRAYLVQAVAAAYAMQLFSSQKNSDDREFNSRAATAWGLFGLQAYVSLPHFTIKLTDNSVHSFHVFKPPLLLMPPSIPLPEQDECYGDFVLRFPSAKGPVTVKYAKTFRTLSEFRLIMNDVAAVFFSDLNNTPEATVDRIKGFCIRLDSWYKTLPPDLEAREISFPWQLKLHMHYYNLIIYLLETLRMTSTPALIDKGVQKVLSDAKIRLETLLRLYYLRHGFGSYDIFVIGLLAFVGFMQAKTLQSSETTGLESRRSTVVLVAKGLQDQSQNCYLARLVLRILKSSVGSDNQFLLEEVDDEQDDGEEDKVMEEQVKSSWPIDLEWIDVDPEERRLENLIRRTKELDV</sequence>
<dbReference type="InterPro" id="IPR007219">
    <property type="entry name" value="XnlR_reg_dom"/>
</dbReference>
<dbReference type="Proteomes" id="UP000283569">
    <property type="component" value="Unassembled WGS sequence"/>
</dbReference>
<protein>
    <recommendedName>
        <fullName evidence="3">Xylanolytic transcriptional activator regulatory domain-containing protein</fullName>
    </recommendedName>
</protein>
<dbReference type="Pfam" id="PF04082">
    <property type="entry name" value="Fungal_trans"/>
    <property type="match status" value="1"/>
</dbReference>
<evidence type="ECO:0000259" key="3">
    <source>
        <dbReference type="Pfam" id="PF04082"/>
    </source>
</evidence>
<dbReference type="GO" id="GO:0006351">
    <property type="term" value="P:DNA-templated transcription"/>
    <property type="evidence" value="ECO:0007669"/>
    <property type="project" value="InterPro"/>
</dbReference>
<comment type="caution">
    <text evidence="4">The sequence shown here is derived from an EMBL/GenBank/DDBJ whole genome shotgun (WGS) entry which is preliminary data.</text>
</comment>
<feature type="transmembrane region" description="Helical" evidence="2">
    <location>
        <begin position="398"/>
        <end position="420"/>
    </location>
</feature>
<dbReference type="EMBL" id="MRDB01000037">
    <property type="protein sequence ID" value="RKL34074.1"/>
    <property type="molecule type" value="Genomic_DNA"/>
</dbReference>
<evidence type="ECO:0000256" key="1">
    <source>
        <dbReference type="ARBA" id="ARBA00023242"/>
    </source>
</evidence>
<proteinExistence type="predicted"/>
<evidence type="ECO:0000313" key="5">
    <source>
        <dbReference type="Proteomes" id="UP000283569"/>
    </source>
</evidence>
<evidence type="ECO:0000256" key="2">
    <source>
        <dbReference type="SAM" id="Phobius"/>
    </source>
</evidence>
<organism evidence="4 5">
    <name type="scientific">Gibberella intermedia</name>
    <name type="common">Bulb rot disease fungus</name>
    <name type="synonym">Fusarium proliferatum</name>
    <dbReference type="NCBI Taxonomy" id="948311"/>
    <lineage>
        <taxon>Eukaryota</taxon>
        <taxon>Fungi</taxon>
        <taxon>Dikarya</taxon>
        <taxon>Ascomycota</taxon>
        <taxon>Pezizomycotina</taxon>
        <taxon>Sordariomycetes</taxon>
        <taxon>Hypocreomycetidae</taxon>
        <taxon>Hypocreales</taxon>
        <taxon>Nectriaceae</taxon>
        <taxon>Fusarium</taxon>
        <taxon>Fusarium fujikuroi species complex</taxon>
    </lineage>
</organism>
<dbReference type="GO" id="GO:0003677">
    <property type="term" value="F:DNA binding"/>
    <property type="evidence" value="ECO:0007669"/>
    <property type="project" value="InterPro"/>
</dbReference>
<reference evidence="4 5" key="1">
    <citation type="journal article" date="2018" name="Sci. Rep.">
        <title>Characterisation of pathogen-specific regions and novel effector candidates in Fusarium oxysporum f. sp. cepae.</title>
        <authorList>
            <person name="Armitage A.D."/>
            <person name="Taylor A."/>
            <person name="Sobczyk M.K."/>
            <person name="Baxter L."/>
            <person name="Greenfield B.P."/>
            <person name="Bates H.J."/>
            <person name="Wilson F."/>
            <person name="Jackson A.C."/>
            <person name="Ott S."/>
            <person name="Harrison R.J."/>
            <person name="Clarkson J.P."/>
        </authorList>
    </citation>
    <scope>NUCLEOTIDE SEQUENCE [LARGE SCALE GENOMIC DNA]</scope>
    <source>
        <strain evidence="4 5">Fp_A8</strain>
    </source>
</reference>
<dbReference type="InterPro" id="IPR053187">
    <property type="entry name" value="Notoamide_regulator"/>
</dbReference>
<dbReference type="PANTHER" id="PTHR47256">
    <property type="entry name" value="ZN(II)2CYS6 TRANSCRIPTION FACTOR (EUROFUNG)-RELATED"/>
    <property type="match status" value="1"/>
</dbReference>
<keyword evidence="2" id="KW-0812">Transmembrane</keyword>
<name>A0A420SXU9_GIBIN</name>
<evidence type="ECO:0000313" key="4">
    <source>
        <dbReference type="EMBL" id="RKL34074.1"/>
    </source>
</evidence>
<dbReference type="PANTHER" id="PTHR47256:SF1">
    <property type="entry name" value="ZN(II)2CYS6 TRANSCRIPTION FACTOR (EUROFUNG)"/>
    <property type="match status" value="1"/>
</dbReference>
<feature type="domain" description="Xylanolytic transcriptional activator regulatory" evidence="3">
    <location>
        <begin position="77"/>
        <end position="229"/>
    </location>
</feature>
<dbReference type="AlphaFoldDB" id="A0A420SXU9"/>
<keyword evidence="2" id="KW-0472">Membrane</keyword>
<gene>
    <name evidence="4" type="ORF">BFJ72_g9561</name>
</gene>
<accession>A0A420SXU9</accession>
<keyword evidence="2" id="KW-1133">Transmembrane helix</keyword>
<dbReference type="GO" id="GO:0008270">
    <property type="term" value="F:zinc ion binding"/>
    <property type="evidence" value="ECO:0007669"/>
    <property type="project" value="InterPro"/>
</dbReference>